<name>A0A3N1KUC9_9PROT</name>
<keyword evidence="4" id="KW-1185">Reference proteome</keyword>
<dbReference type="AlphaFoldDB" id="A0A3N1KUC9"/>
<dbReference type="Pfam" id="PF01266">
    <property type="entry name" value="DAO"/>
    <property type="match status" value="1"/>
</dbReference>
<evidence type="ECO:0000256" key="1">
    <source>
        <dbReference type="ARBA" id="ARBA00023002"/>
    </source>
</evidence>
<dbReference type="PANTHER" id="PTHR13847">
    <property type="entry name" value="SARCOSINE DEHYDROGENASE-RELATED"/>
    <property type="match status" value="1"/>
</dbReference>
<dbReference type="Gene3D" id="3.30.9.10">
    <property type="entry name" value="D-Amino Acid Oxidase, subunit A, domain 2"/>
    <property type="match status" value="1"/>
</dbReference>
<proteinExistence type="predicted"/>
<evidence type="ECO:0000313" key="4">
    <source>
        <dbReference type="Proteomes" id="UP000278222"/>
    </source>
</evidence>
<gene>
    <name evidence="3" type="ORF">EDC65_4242</name>
</gene>
<dbReference type="RefSeq" id="WP_123693290.1">
    <property type="nucleotide sequence ID" value="NZ_AP019700.1"/>
</dbReference>
<organism evidence="3 4">
    <name type="scientific">Stella humosa</name>
    <dbReference type="NCBI Taxonomy" id="94"/>
    <lineage>
        <taxon>Bacteria</taxon>
        <taxon>Pseudomonadati</taxon>
        <taxon>Pseudomonadota</taxon>
        <taxon>Alphaproteobacteria</taxon>
        <taxon>Rhodospirillales</taxon>
        <taxon>Stellaceae</taxon>
        <taxon>Stella</taxon>
    </lineage>
</organism>
<dbReference type="EMBL" id="RJKX01000016">
    <property type="protein sequence ID" value="ROP83594.1"/>
    <property type="molecule type" value="Genomic_DNA"/>
</dbReference>
<reference evidence="3 4" key="1">
    <citation type="submission" date="2018-11" db="EMBL/GenBank/DDBJ databases">
        <title>Genomic Encyclopedia of Type Strains, Phase IV (KMG-IV): sequencing the most valuable type-strain genomes for metagenomic binning, comparative biology and taxonomic classification.</title>
        <authorList>
            <person name="Goeker M."/>
        </authorList>
    </citation>
    <scope>NUCLEOTIDE SEQUENCE [LARGE SCALE GENOMIC DNA]</scope>
    <source>
        <strain evidence="3 4">DSM 5900</strain>
    </source>
</reference>
<dbReference type="SUPFAM" id="SSF51971">
    <property type="entry name" value="Nucleotide-binding domain"/>
    <property type="match status" value="1"/>
</dbReference>
<comment type="caution">
    <text evidence="3">The sequence shown here is derived from an EMBL/GenBank/DDBJ whole genome shotgun (WGS) entry which is preliminary data.</text>
</comment>
<sequence>MKLESYWLDTAPPFGAAAPGPVEGRVDVAVVGGGFTGLSAALALARKGASVVVLEGGRVVGEASGRNGGHCNNGLAHDFGGTVASLGAERALALYRAYDAAVDTVEALVAAEGIACDFRRAGKIKLAAKPGHFAKLERSHAALVREADPEARLLGPGELAAEIGSDAFHGAIIHPRSALLHVGRFGVGLAEVAARNGARIHENALVTAIDRLPGGGRRLRTAIGSVEAGQVLLATGTSIRGPLFHFRRRIIPVGSFLIATEPLGCARIDAIMPTRRTATTTRIIGNYFRVSPDERLIFGGRARFAMSSPTSDARSGQVLERAMLDIFPQLAGTRIDYCWGGLVDMTADRFPRAGEHDGLFYSMGYSGHGVQMSVHMGQVMAEVMGGNPAANPWRAFAWPAIRGHFGPPWFLPFVGAWYRLQDRLH</sequence>
<dbReference type="InterPro" id="IPR036188">
    <property type="entry name" value="FAD/NAD-bd_sf"/>
</dbReference>
<dbReference type="Gene3D" id="3.50.50.60">
    <property type="entry name" value="FAD/NAD(P)-binding domain"/>
    <property type="match status" value="1"/>
</dbReference>
<dbReference type="InterPro" id="IPR006076">
    <property type="entry name" value="FAD-dep_OxRdtase"/>
</dbReference>
<dbReference type="OrthoDB" id="9815989at2"/>
<dbReference type="Proteomes" id="UP000278222">
    <property type="component" value="Unassembled WGS sequence"/>
</dbReference>
<dbReference type="PRINTS" id="PR00411">
    <property type="entry name" value="PNDRDTASEI"/>
</dbReference>
<evidence type="ECO:0000313" key="3">
    <source>
        <dbReference type="EMBL" id="ROP83594.1"/>
    </source>
</evidence>
<protein>
    <submittedName>
        <fullName evidence="3">Glycine/D-amino acid oxidase-like deaminating enzyme</fullName>
    </submittedName>
</protein>
<evidence type="ECO:0000259" key="2">
    <source>
        <dbReference type="Pfam" id="PF01266"/>
    </source>
</evidence>
<dbReference type="GO" id="GO:0016491">
    <property type="term" value="F:oxidoreductase activity"/>
    <property type="evidence" value="ECO:0007669"/>
    <property type="project" value="UniProtKB-KW"/>
</dbReference>
<dbReference type="PANTHER" id="PTHR13847:SF281">
    <property type="entry name" value="FAD DEPENDENT OXIDOREDUCTASE DOMAIN-CONTAINING PROTEIN"/>
    <property type="match status" value="1"/>
</dbReference>
<accession>A0A3N1KUC9</accession>
<dbReference type="GO" id="GO:0005737">
    <property type="term" value="C:cytoplasm"/>
    <property type="evidence" value="ECO:0007669"/>
    <property type="project" value="TreeGrafter"/>
</dbReference>
<keyword evidence="1" id="KW-0560">Oxidoreductase</keyword>
<feature type="domain" description="FAD dependent oxidoreductase" evidence="2">
    <location>
        <begin position="27"/>
        <end position="382"/>
    </location>
</feature>